<gene>
    <name evidence="8" type="ORF">C6P99_12980</name>
</gene>
<dbReference type="Pfam" id="PF08240">
    <property type="entry name" value="ADH_N"/>
    <property type="match status" value="1"/>
</dbReference>
<reference evidence="8 9" key="1">
    <citation type="submission" date="2018-03" db="EMBL/GenBank/DDBJ databases">
        <authorList>
            <person name="Nguyen K."/>
            <person name="Fouts D."/>
            <person name="Sutton G."/>
        </authorList>
    </citation>
    <scope>NUCLEOTIDE SEQUENCE [LARGE SCALE GENOMIC DNA]</scope>
    <source>
        <strain evidence="8 9">AU14328</strain>
    </source>
</reference>
<dbReference type="InterPro" id="IPR011032">
    <property type="entry name" value="GroES-like_sf"/>
</dbReference>
<dbReference type="SUPFAM" id="SSF51735">
    <property type="entry name" value="NAD(P)-binding Rossmann-fold domains"/>
    <property type="match status" value="1"/>
</dbReference>
<evidence type="ECO:0000256" key="3">
    <source>
        <dbReference type="ARBA" id="ARBA00013190"/>
    </source>
</evidence>
<organism evidence="8 9">
    <name type="scientific">Burkholderia multivorans</name>
    <dbReference type="NCBI Taxonomy" id="87883"/>
    <lineage>
        <taxon>Bacteria</taxon>
        <taxon>Pseudomonadati</taxon>
        <taxon>Pseudomonadota</taxon>
        <taxon>Betaproteobacteria</taxon>
        <taxon>Burkholderiales</taxon>
        <taxon>Burkholderiaceae</taxon>
        <taxon>Burkholderia</taxon>
        <taxon>Burkholderia cepacia complex</taxon>
    </lineage>
</organism>
<sequence>MTSLRKGSLRSIGMFSYDVIEHGKPLQVKLRETPVPKGREVLIRITHAGLCHSDIHLWEGYFDMGGGKKAMLSERGLRPPLTLGHEPLGTIVACGEDVIESAVGQKKLVFPWIGCGTCRACEIGRANLCVKPRNIGIATPGAFASHLLVPDEKYLVDVDGLDDAFAATLACSGLTSYAAVARLPQPHAGDWVAVIGCGGVGMSAISILRARGVENVIACDVDEAKLAAARELGATKTLRSNHDEAGAELLASTEGRLAGAIDFVGMPGTFALANTALCKGGMYVIVGLHGGELSIPMPPIAQRSLAIVGSFVGTLADLKETVRLAKSGQLLSPPLCTRRANEINDAFDDLSSGRVLGRTVLDFSGLEETAA</sequence>
<name>A0AB37AT76_9BURK</name>
<evidence type="ECO:0000259" key="7">
    <source>
        <dbReference type="SMART" id="SM00829"/>
    </source>
</evidence>
<dbReference type="GO" id="GO:0004022">
    <property type="term" value="F:alcohol dehydrogenase (NAD+) activity"/>
    <property type="evidence" value="ECO:0007669"/>
    <property type="project" value="UniProtKB-EC"/>
</dbReference>
<dbReference type="PANTHER" id="PTHR42940:SF8">
    <property type="entry name" value="VACUOLAR PROTEIN SORTING-ASSOCIATED PROTEIN 11"/>
    <property type="match status" value="1"/>
</dbReference>
<dbReference type="InterPro" id="IPR020843">
    <property type="entry name" value="ER"/>
</dbReference>
<dbReference type="InterPro" id="IPR036291">
    <property type="entry name" value="NAD(P)-bd_dom_sf"/>
</dbReference>
<dbReference type="EC" id="1.1.1.1" evidence="3"/>
<dbReference type="Gene3D" id="3.40.50.720">
    <property type="entry name" value="NAD(P)-binding Rossmann-like Domain"/>
    <property type="match status" value="1"/>
</dbReference>
<dbReference type="AlphaFoldDB" id="A0AB37AT76"/>
<dbReference type="PANTHER" id="PTHR42940">
    <property type="entry name" value="ALCOHOL DEHYDROGENASE 1-RELATED"/>
    <property type="match status" value="1"/>
</dbReference>
<comment type="caution">
    <text evidence="8">The sequence shown here is derived from an EMBL/GenBank/DDBJ whole genome shotgun (WGS) entry which is preliminary data.</text>
</comment>
<evidence type="ECO:0000313" key="8">
    <source>
        <dbReference type="EMBL" id="PRE49611.1"/>
    </source>
</evidence>
<dbReference type="SUPFAM" id="SSF50129">
    <property type="entry name" value="GroES-like"/>
    <property type="match status" value="1"/>
</dbReference>
<dbReference type="InterPro" id="IPR013154">
    <property type="entry name" value="ADH-like_N"/>
</dbReference>
<dbReference type="GO" id="GO:0005737">
    <property type="term" value="C:cytoplasm"/>
    <property type="evidence" value="ECO:0007669"/>
    <property type="project" value="TreeGrafter"/>
</dbReference>
<evidence type="ECO:0000256" key="6">
    <source>
        <dbReference type="ARBA" id="ARBA00023002"/>
    </source>
</evidence>
<dbReference type="GO" id="GO:0046872">
    <property type="term" value="F:metal ion binding"/>
    <property type="evidence" value="ECO:0007669"/>
    <property type="project" value="UniProtKB-KW"/>
</dbReference>
<keyword evidence="5" id="KW-0862">Zinc</keyword>
<evidence type="ECO:0000256" key="4">
    <source>
        <dbReference type="ARBA" id="ARBA00022723"/>
    </source>
</evidence>
<dbReference type="Gene3D" id="3.90.180.10">
    <property type="entry name" value="Medium-chain alcohol dehydrogenases, catalytic domain"/>
    <property type="match status" value="1"/>
</dbReference>
<evidence type="ECO:0000313" key="9">
    <source>
        <dbReference type="Proteomes" id="UP000237811"/>
    </source>
</evidence>
<dbReference type="PROSITE" id="PS00065">
    <property type="entry name" value="D_2_HYDROXYACID_DH_1"/>
    <property type="match status" value="1"/>
</dbReference>
<dbReference type="EMBL" id="PVFR01000035">
    <property type="protein sequence ID" value="PRE49611.1"/>
    <property type="molecule type" value="Genomic_DNA"/>
</dbReference>
<proteinExistence type="inferred from homology"/>
<evidence type="ECO:0000256" key="1">
    <source>
        <dbReference type="ARBA" id="ARBA00001947"/>
    </source>
</evidence>
<dbReference type="CDD" id="cd08240">
    <property type="entry name" value="6_hydroxyhexanoate_dh_like"/>
    <property type="match status" value="1"/>
</dbReference>
<dbReference type="InterPro" id="IPR013149">
    <property type="entry name" value="ADH-like_C"/>
</dbReference>
<dbReference type="SMART" id="SM00829">
    <property type="entry name" value="PKS_ER"/>
    <property type="match status" value="1"/>
</dbReference>
<keyword evidence="4" id="KW-0479">Metal-binding</keyword>
<dbReference type="Pfam" id="PF00107">
    <property type="entry name" value="ADH_zinc_N"/>
    <property type="match status" value="1"/>
</dbReference>
<protein>
    <recommendedName>
        <fullName evidence="3">alcohol dehydrogenase</fullName>
        <ecNumber evidence="3">1.1.1.1</ecNumber>
    </recommendedName>
</protein>
<dbReference type="InterPro" id="IPR029752">
    <property type="entry name" value="D-isomer_DH_CS1"/>
</dbReference>
<evidence type="ECO:0000256" key="2">
    <source>
        <dbReference type="ARBA" id="ARBA00008072"/>
    </source>
</evidence>
<comment type="similarity">
    <text evidence="2">Belongs to the zinc-containing alcohol dehydrogenase family.</text>
</comment>
<accession>A0AB37AT76</accession>
<comment type="cofactor">
    <cofactor evidence="1">
        <name>Zn(2+)</name>
        <dbReference type="ChEBI" id="CHEBI:29105"/>
    </cofactor>
</comment>
<dbReference type="Proteomes" id="UP000237811">
    <property type="component" value="Unassembled WGS sequence"/>
</dbReference>
<keyword evidence="6" id="KW-0560">Oxidoreductase</keyword>
<evidence type="ECO:0000256" key="5">
    <source>
        <dbReference type="ARBA" id="ARBA00022833"/>
    </source>
</evidence>
<feature type="domain" description="Enoyl reductase (ER)" evidence="7">
    <location>
        <begin position="23"/>
        <end position="361"/>
    </location>
</feature>